<gene>
    <name evidence="2" type="ORF">BCCH1_29110</name>
</gene>
<feature type="region of interest" description="Disordered" evidence="1">
    <location>
        <begin position="28"/>
        <end position="52"/>
    </location>
</feature>
<name>A0A250L7E4_9BURK</name>
<protein>
    <submittedName>
        <fullName evidence="2">Uncharacterized protein</fullName>
    </submittedName>
</protein>
<feature type="compositionally biased region" description="Polar residues" evidence="1">
    <location>
        <begin position="28"/>
        <end position="45"/>
    </location>
</feature>
<sequence>MAHYYFAPNNGITAKSAGRMGCHPYDPLTTTNSNTESEMANANSKSRPKKLKQYPEVELTLGNKPDLPQDGQPYMPWMRAIDAHFEMFGFKPGDRVYLRFSFASRRVIITPDYSALNWREQPYGAAAQEEDEAEDYAALAALRGSTAW</sequence>
<dbReference type="RefSeq" id="WP_395460134.1">
    <property type="nucleotide sequence ID" value="NZ_CP172007.1"/>
</dbReference>
<reference evidence="2" key="1">
    <citation type="journal article" date="2016" name="Biosci. Biotechnol. Biochem.">
        <title>Bioconversion of AHX to AOH by resting cells of Burkholderia contaminans CH-1.</title>
        <authorList>
            <person name="Choi J.H."/>
            <person name="Kikuchi A."/>
            <person name="Pumkaeo P."/>
            <person name="Hirai H."/>
            <person name="Tokuyama S."/>
            <person name="Kawagishi H."/>
        </authorList>
    </citation>
    <scope>NUCLEOTIDE SEQUENCE</scope>
    <source>
        <strain evidence="2">CH-1</strain>
    </source>
</reference>
<organism evidence="2">
    <name type="scientific">Burkholderia contaminans</name>
    <dbReference type="NCBI Taxonomy" id="488447"/>
    <lineage>
        <taxon>Bacteria</taxon>
        <taxon>Pseudomonadati</taxon>
        <taxon>Pseudomonadota</taxon>
        <taxon>Betaproteobacteria</taxon>
        <taxon>Burkholderiales</taxon>
        <taxon>Burkholderiaceae</taxon>
        <taxon>Burkholderia</taxon>
        <taxon>Burkholderia cepacia complex</taxon>
    </lineage>
</organism>
<accession>A0A250L7E4</accession>
<evidence type="ECO:0000256" key="1">
    <source>
        <dbReference type="SAM" id="MobiDB-lite"/>
    </source>
</evidence>
<evidence type="ECO:0000313" key="2">
    <source>
        <dbReference type="EMBL" id="BBA40486.1"/>
    </source>
</evidence>
<dbReference type="EMBL" id="AP018358">
    <property type="protein sequence ID" value="BBA40486.1"/>
    <property type="molecule type" value="Genomic_DNA"/>
</dbReference>
<reference evidence="2" key="2">
    <citation type="journal article" date="2017" name="Genome Announc.">
        <title>High-Quality Draft Genome Sequence of Burkholderia contaminans CH-1, a Gram-Negative Bacterium That Metabolizes 2-Azahypoxanthine, a Plant Growth-Regulating Compound.</title>
        <authorList>
            <person name="Choi J.-H."/>
            <person name="Sugiura H."/>
            <person name="Moriuchi R."/>
            <person name="Kawagishi H."/>
            <person name="Dohra H."/>
        </authorList>
    </citation>
    <scope>NUCLEOTIDE SEQUENCE</scope>
    <source>
        <strain evidence="2">CH-1</strain>
    </source>
</reference>
<dbReference type="AlphaFoldDB" id="A0A250L7E4"/>
<proteinExistence type="predicted"/>